<proteinExistence type="predicted"/>
<evidence type="ECO:0000256" key="1">
    <source>
        <dbReference type="SAM" id="MobiDB-lite"/>
    </source>
</evidence>
<accession>A0A6J5GZM3</accession>
<sequence>MNKTTSRLLAIAAASLALSFGATAANAQTPPPPAGPSMMHGGPGMHGGHGMHGDFMMGFKKLHDKLSLNAAQEKQWQAALDTMKQNHEAMRKNHEQLKQQFDSMKSQPILDMNALHAAHQQVEQQDAQLREQTSQAWLAFYNGLNDQQKTTVSSALKERFAKMEQRREKMHERWEQHQKGNKGAASAPAQ</sequence>
<name>A0A6J5GZM3_9BURK</name>
<protein>
    <recommendedName>
        <fullName evidence="5">Periplasmic heavy metal sensor</fullName>
    </recommendedName>
</protein>
<keyword evidence="2" id="KW-0732">Signal</keyword>
<gene>
    <name evidence="3" type="ORF">LMG28688_07102</name>
</gene>
<feature type="region of interest" description="Disordered" evidence="1">
    <location>
        <begin position="163"/>
        <end position="190"/>
    </location>
</feature>
<dbReference type="Pfam" id="PF07813">
    <property type="entry name" value="LTXXQ"/>
    <property type="match status" value="1"/>
</dbReference>
<organism evidence="3 4">
    <name type="scientific">Paraburkholderia caffeinitolerans</name>
    <dbReference type="NCBI Taxonomy" id="1723730"/>
    <lineage>
        <taxon>Bacteria</taxon>
        <taxon>Pseudomonadati</taxon>
        <taxon>Pseudomonadota</taxon>
        <taxon>Betaproteobacteria</taxon>
        <taxon>Burkholderiales</taxon>
        <taxon>Burkholderiaceae</taxon>
        <taxon>Paraburkholderia</taxon>
    </lineage>
</organism>
<dbReference type="InterPro" id="IPR012899">
    <property type="entry name" value="LTXXQ"/>
</dbReference>
<dbReference type="Proteomes" id="UP000494119">
    <property type="component" value="Unassembled WGS sequence"/>
</dbReference>
<evidence type="ECO:0000313" key="3">
    <source>
        <dbReference type="EMBL" id="CAB3809953.1"/>
    </source>
</evidence>
<reference evidence="3 4" key="1">
    <citation type="submission" date="2020-04" db="EMBL/GenBank/DDBJ databases">
        <authorList>
            <person name="De Canck E."/>
        </authorList>
    </citation>
    <scope>NUCLEOTIDE SEQUENCE [LARGE SCALE GENOMIC DNA]</scope>
    <source>
        <strain evidence="3 4">LMG 28688</strain>
    </source>
</reference>
<feature type="chain" id="PRO_5026984641" description="Periplasmic heavy metal sensor" evidence="2">
    <location>
        <begin position="25"/>
        <end position="190"/>
    </location>
</feature>
<evidence type="ECO:0000256" key="2">
    <source>
        <dbReference type="SAM" id="SignalP"/>
    </source>
</evidence>
<evidence type="ECO:0000313" key="4">
    <source>
        <dbReference type="Proteomes" id="UP000494119"/>
    </source>
</evidence>
<dbReference type="RefSeq" id="WP_129561482.1">
    <property type="nucleotide sequence ID" value="NZ_CADIKL010000073.1"/>
</dbReference>
<keyword evidence="4" id="KW-1185">Reference proteome</keyword>
<feature type="signal peptide" evidence="2">
    <location>
        <begin position="1"/>
        <end position="24"/>
    </location>
</feature>
<dbReference type="EMBL" id="CADIKL010000073">
    <property type="protein sequence ID" value="CAB3809953.1"/>
    <property type="molecule type" value="Genomic_DNA"/>
</dbReference>
<dbReference type="AlphaFoldDB" id="A0A6J5GZM3"/>
<dbReference type="SUPFAM" id="SSF56954">
    <property type="entry name" value="Outer membrane efflux proteins (OEP)"/>
    <property type="match status" value="1"/>
</dbReference>
<dbReference type="Gene3D" id="1.20.120.1490">
    <property type="match status" value="1"/>
</dbReference>
<evidence type="ECO:0008006" key="5">
    <source>
        <dbReference type="Google" id="ProtNLM"/>
    </source>
</evidence>
<feature type="compositionally biased region" description="Basic and acidic residues" evidence="1">
    <location>
        <begin position="163"/>
        <end position="178"/>
    </location>
</feature>